<dbReference type="Proteomes" id="UP000663845">
    <property type="component" value="Unassembled WGS sequence"/>
</dbReference>
<organism evidence="3 4">
    <name type="scientific">Adineta steineri</name>
    <dbReference type="NCBI Taxonomy" id="433720"/>
    <lineage>
        <taxon>Eukaryota</taxon>
        <taxon>Metazoa</taxon>
        <taxon>Spiralia</taxon>
        <taxon>Gnathifera</taxon>
        <taxon>Rotifera</taxon>
        <taxon>Eurotatoria</taxon>
        <taxon>Bdelloidea</taxon>
        <taxon>Adinetida</taxon>
        <taxon>Adinetidae</taxon>
        <taxon>Adineta</taxon>
    </lineage>
</organism>
<dbReference type="EMBL" id="CAJNOG010000021">
    <property type="protein sequence ID" value="CAF0776610.1"/>
    <property type="molecule type" value="Genomic_DNA"/>
</dbReference>
<reference evidence="3" key="1">
    <citation type="submission" date="2021-02" db="EMBL/GenBank/DDBJ databases">
        <authorList>
            <person name="Nowell W R."/>
        </authorList>
    </citation>
    <scope>NUCLEOTIDE SEQUENCE</scope>
</reference>
<protein>
    <submittedName>
        <fullName evidence="3">Uncharacterized protein</fullName>
    </submittedName>
</protein>
<evidence type="ECO:0000313" key="2">
    <source>
        <dbReference type="EMBL" id="CAF0776610.1"/>
    </source>
</evidence>
<sequence>MVRLAPPPTFTLPPPPMFPSDILDMKLVFRFSCSSIRQQQHQHQQIINSRSIMFSCITFLIIILLFALLFLISKFYRIPKSSSINYKSKSLSQPLPPPSLSNMKSTNLSMNTSRSYETISSIDTGLYVNSIDTSATTYSTDPSNVIYLHCSQGHDYSTISPPPPYYHTLNIPS</sequence>
<evidence type="ECO:0000313" key="3">
    <source>
        <dbReference type="EMBL" id="CAF3532532.1"/>
    </source>
</evidence>
<keyword evidence="1" id="KW-0812">Transmembrane</keyword>
<feature type="transmembrane region" description="Helical" evidence="1">
    <location>
        <begin position="52"/>
        <end position="72"/>
    </location>
</feature>
<comment type="caution">
    <text evidence="3">The sequence shown here is derived from an EMBL/GenBank/DDBJ whole genome shotgun (WGS) entry which is preliminary data.</text>
</comment>
<dbReference type="AlphaFoldDB" id="A0A818J9K1"/>
<evidence type="ECO:0000256" key="1">
    <source>
        <dbReference type="SAM" id="Phobius"/>
    </source>
</evidence>
<keyword evidence="1" id="KW-0472">Membrane</keyword>
<dbReference type="EMBL" id="CAJOAZ010000104">
    <property type="protein sequence ID" value="CAF3532532.1"/>
    <property type="molecule type" value="Genomic_DNA"/>
</dbReference>
<evidence type="ECO:0000313" key="4">
    <source>
        <dbReference type="Proteomes" id="UP000663844"/>
    </source>
</evidence>
<dbReference type="Proteomes" id="UP000663844">
    <property type="component" value="Unassembled WGS sequence"/>
</dbReference>
<gene>
    <name evidence="2" type="ORF">JYZ213_LOCUS3928</name>
    <name evidence="3" type="ORF">OXD698_LOCUS3017</name>
</gene>
<name>A0A818J9K1_9BILA</name>
<keyword evidence="1" id="KW-1133">Transmembrane helix</keyword>
<accession>A0A818J9K1</accession>
<proteinExistence type="predicted"/>